<sequence length="267" mass="29317">MENGGFSPGSSHDLTVCGFAVWRNTDNTKDLKSMNIAAAAVLVFVSFTITSTDALANTQQPPEFYSKLVSSLAKTTVSYCTRRKVLPPTLHDHDDGIIAVATFAGGCFWGLELAYQREPGVLATCVGYTQGQSEYPSYPQVCSEATGHTEAVLVTYDPNVVTYAKLADLLFDRIPDPTMLNRVGRDRGTQYRTGMYAHSAEQLIDAQTAFDREDKTWFGRSVVTEVAPAQIFWPAEEEHQQYLGKGGRFGRAQTAIKGATDEIRCYG</sequence>
<evidence type="ECO:0000256" key="1">
    <source>
        <dbReference type="ARBA" id="ARBA00005591"/>
    </source>
</evidence>
<protein>
    <recommendedName>
        <fullName evidence="2">peptide-methionine (S)-S-oxide reductase</fullName>
        <ecNumber evidence="2">1.8.4.11</ecNumber>
    </recommendedName>
    <alternativeName>
        <fullName evidence="4">Peptide-methionine (S)-S-oxide reductase</fullName>
    </alternativeName>
</protein>
<keyword evidence="3" id="KW-0560">Oxidoreductase</keyword>
<dbReference type="EMBL" id="HBGN01008165">
    <property type="protein sequence ID" value="CAD9319082.1"/>
    <property type="molecule type" value="Transcribed_RNA"/>
</dbReference>
<evidence type="ECO:0000256" key="2">
    <source>
        <dbReference type="ARBA" id="ARBA00012502"/>
    </source>
</evidence>
<dbReference type="GO" id="GO:0008113">
    <property type="term" value="F:peptide-methionine (S)-S-oxide reductase activity"/>
    <property type="evidence" value="ECO:0007669"/>
    <property type="project" value="UniProtKB-EC"/>
</dbReference>
<dbReference type="PANTHER" id="PTHR43774:SF1">
    <property type="entry name" value="PEPTIDE METHIONINE SULFOXIDE REDUCTASE MSRA 2"/>
    <property type="match status" value="1"/>
</dbReference>
<dbReference type="InterPro" id="IPR002569">
    <property type="entry name" value="Met_Sox_Rdtase_MsrA_dom"/>
</dbReference>
<evidence type="ECO:0000313" key="6">
    <source>
        <dbReference type="EMBL" id="CAD9319082.1"/>
    </source>
</evidence>
<evidence type="ECO:0000256" key="4">
    <source>
        <dbReference type="ARBA" id="ARBA00030643"/>
    </source>
</evidence>
<evidence type="ECO:0000259" key="5">
    <source>
        <dbReference type="Pfam" id="PF01625"/>
    </source>
</evidence>
<dbReference type="Pfam" id="PF01625">
    <property type="entry name" value="PMSR"/>
    <property type="match status" value="1"/>
</dbReference>
<gene>
    <name evidence="6" type="ORF">DBRI1063_LOCUS5220</name>
</gene>
<reference evidence="6" key="1">
    <citation type="submission" date="2021-01" db="EMBL/GenBank/DDBJ databases">
        <authorList>
            <person name="Corre E."/>
            <person name="Pelletier E."/>
            <person name="Niang G."/>
            <person name="Scheremetjew M."/>
            <person name="Finn R."/>
            <person name="Kale V."/>
            <person name="Holt S."/>
            <person name="Cochrane G."/>
            <person name="Meng A."/>
            <person name="Brown T."/>
            <person name="Cohen L."/>
        </authorList>
    </citation>
    <scope>NUCLEOTIDE SEQUENCE</scope>
    <source>
        <strain evidence="6">Pop2</strain>
    </source>
</reference>
<proteinExistence type="inferred from homology"/>
<dbReference type="EC" id="1.8.4.11" evidence="2"/>
<dbReference type="Gene3D" id="3.30.1060.10">
    <property type="entry name" value="Peptide methionine sulphoxide reductase MsrA"/>
    <property type="match status" value="1"/>
</dbReference>
<dbReference type="SUPFAM" id="SSF55068">
    <property type="entry name" value="Peptide methionine sulfoxide reductase"/>
    <property type="match status" value="1"/>
</dbReference>
<organism evidence="6">
    <name type="scientific">Ditylum brightwellii</name>
    <dbReference type="NCBI Taxonomy" id="49249"/>
    <lineage>
        <taxon>Eukaryota</taxon>
        <taxon>Sar</taxon>
        <taxon>Stramenopiles</taxon>
        <taxon>Ochrophyta</taxon>
        <taxon>Bacillariophyta</taxon>
        <taxon>Mediophyceae</taxon>
        <taxon>Lithodesmiophycidae</taxon>
        <taxon>Lithodesmiales</taxon>
        <taxon>Lithodesmiaceae</taxon>
        <taxon>Ditylum</taxon>
    </lineage>
</organism>
<dbReference type="HAMAP" id="MF_01401">
    <property type="entry name" value="MsrA"/>
    <property type="match status" value="1"/>
</dbReference>
<dbReference type="InterPro" id="IPR036509">
    <property type="entry name" value="Met_Sox_Rdtase_MsrA_sf"/>
</dbReference>
<comment type="similarity">
    <text evidence="1">Belongs to the MsrA Met sulfoxide reductase family.</text>
</comment>
<evidence type="ECO:0000256" key="3">
    <source>
        <dbReference type="ARBA" id="ARBA00023002"/>
    </source>
</evidence>
<dbReference type="NCBIfam" id="TIGR00401">
    <property type="entry name" value="msrA"/>
    <property type="match status" value="1"/>
</dbReference>
<feature type="domain" description="Peptide methionine sulphoxide reductase MsrA" evidence="5">
    <location>
        <begin position="101"/>
        <end position="245"/>
    </location>
</feature>
<dbReference type="AlphaFoldDB" id="A0A7S1YTW1"/>
<dbReference type="PANTHER" id="PTHR43774">
    <property type="entry name" value="PEPTIDE METHIONINE SULFOXIDE REDUCTASE"/>
    <property type="match status" value="1"/>
</dbReference>
<name>A0A7S1YTW1_9STRA</name>
<accession>A0A7S1YTW1</accession>